<evidence type="ECO:0000313" key="2">
    <source>
        <dbReference type="EMBL" id="AGF54065.1"/>
    </source>
</evidence>
<reference evidence="2 3" key="1">
    <citation type="submission" date="2013-02" db="EMBL/GenBank/DDBJ databases">
        <title>Genome sequence of Clostridium saccharoperbutylacetonicum N1-4(HMT).</title>
        <authorList>
            <person name="Poehlein A."/>
            <person name="Daniel R."/>
        </authorList>
    </citation>
    <scope>NUCLEOTIDE SEQUENCE [LARGE SCALE GENOMIC DNA]</scope>
    <source>
        <strain evidence="3">N1-4(HMT)</strain>
    </source>
</reference>
<dbReference type="eggNOG" id="ENOG5030GIA">
    <property type="taxonomic scope" value="Bacteria"/>
</dbReference>
<gene>
    <name evidence="2" type="ORF">Cspa_c02470</name>
</gene>
<evidence type="ECO:0000256" key="1">
    <source>
        <dbReference type="SAM" id="MobiDB-lite"/>
    </source>
</evidence>
<dbReference type="PATRIC" id="fig|931276.5.peg.222"/>
<dbReference type="KEGG" id="csr:Cspa_c02470"/>
<keyword evidence="3" id="KW-1185">Reference proteome</keyword>
<feature type="region of interest" description="Disordered" evidence="1">
    <location>
        <begin position="31"/>
        <end position="52"/>
    </location>
</feature>
<proteinExistence type="predicted"/>
<dbReference type="STRING" id="36745.CLSAP_02460"/>
<dbReference type="HOGENOM" id="CLU_1097128_0_0_9"/>
<dbReference type="AlphaFoldDB" id="M1LMM9"/>
<evidence type="ECO:0000313" key="3">
    <source>
        <dbReference type="Proteomes" id="UP000011728"/>
    </source>
</evidence>
<dbReference type="Proteomes" id="UP000011728">
    <property type="component" value="Chromosome"/>
</dbReference>
<name>M1LMM9_9CLOT</name>
<organism evidence="2 3">
    <name type="scientific">Clostridium saccharoperbutylacetonicum N1-4(HMT)</name>
    <dbReference type="NCBI Taxonomy" id="931276"/>
    <lineage>
        <taxon>Bacteria</taxon>
        <taxon>Bacillati</taxon>
        <taxon>Bacillota</taxon>
        <taxon>Clostridia</taxon>
        <taxon>Eubacteriales</taxon>
        <taxon>Clostridiaceae</taxon>
        <taxon>Clostridium</taxon>
    </lineage>
</organism>
<dbReference type="OrthoDB" id="2573893at2"/>
<dbReference type="EMBL" id="CP004121">
    <property type="protein sequence ID" value="AGF54065.1"/>
    <property type="molecule type" value="Genomic_DNA"/>
</dbReference>
<accession>M1LMM9</accession>
<dbReference type="RefSeq" id="WP_015390391.1">
    <property type="nucleotide sequence ID" value="NC_020291.1"/>
</dbReference>
<protein>
    <submittedName>
        <fullName evidence="2">Uncharacterized protein</fullName>
    </submittedName>
</protein>
<sequence>MNKFLRRVSAVSISILLVGMCGGCMNKVNDKNQKDSSKVEEQKENEERPKGPEAVKDRIISFLNEKYGKEFIPISLTNNDWQNITDELWVYPKGGDKKKDAFGASGQVQNGKYTIYDDYVSVLVRDEYEDRIQKIAKEFFPQCKLDISFEFSLPNKFGINTKLQDIIDAGSEVKYDPTVRIMVAPTLGSVEEFDKKVDLFDQKMADNKLQGSPIIFYLKENNLDLKFEDMNIRTYQKRRAIYIDEYFNIKNLS</sequence>